<sequence>MTSDLSASSPHANLYTAHPLSPNSKCIRIIDIHAPTALSPSQEPEIIYADLRVIDLESQPSFAALSYVWGAYAPEPHTISCSNCKIPVTANCYSALLHLRKRLGRFTIWIDAICIDQNSDAEKSQQIPLMNRIYSDAKAVYVWLGDGNPATDRAMRYLANAGKLEYFIKNSTSTEEEVFSPRPFAASFSVYTSRWSFTRHPYLFESSASGWRLPAFMRIKRFQNAIYATYEDLEDLLSRDWIRRLWTYQEILLANNPIVVCGNAHLPWSRFELSIIFLEDTGVNYEDIITPKIQALRSWKRVAFSRERLIALESNRQMLNSSLTNTQMPRLQQYQKFVHGIVGWRNQFLTVFYPIIGISCGITIIFSILTAIKFNDPSARTVLNKAGCISILAIFSIIVVLSFSDRLRRYLCHQPATRAPVEPTVSDDLVDGLSTRHAKDPKDMAFGVRTVLQKRSNLNLPAPDYSVSTGQVYKELSIHLIEICGSLHLLVFAALKSFPDQPSWVPDWSCSLYDFWPGLEVDITDFYEYRSERESKLAQNARTIPVPRFRFSTLNDRILIACGRHLCTISTLFEFHLAQDSCWGTVDQPNWENLQTILELHKHHTGSGNFADFLSRLFRIKWPPSLSSSRLLHWMHFLESHRDKDLANAFTILQRSDSISFLSFPSRYGAGLKILQKTTYRDIWATHVEISNTIARLSRVAFAGDHKEIGLCLRSAQIGDCVKFIPGAPLPVVLCQSNCDGLSILVSPAVFADEEFNVAKASGMGNGLEYEDIILS</sequence>
<dbReference type="InterPro" id="IPR052895">
    <property type="entry name" value="HetReg/Transcr_Mod"/>
</dbReference>
<comment type="caution">
    <text evidence="3">The sequence shown here is derived from an EMBL/GenBank/DDBJ whole genome shotgun (WGS) entry which is preliminary data.</text>
</comment>
<dbReference type="OrthoDB" id="2157530at2759"/>
<dbReference type="InterPro" id="IPR010730">
    <property type="entry name" value="HET"/>
</dbReference>
<dbReference type="GeneID" id="43601320"/>
<keyword evidence="1" id="KW-0472">Membrane</keyword>
<keyword evidence="4" id="KW-1185">Reference proteome</keyword>
<dbReference type="RefSeq" id="XP_031866525.1">
    <property type="nucleotide sequence ID" value="XM_032017094.1"/>
</dbReference>
<dbReference type="STRING" id="2656787.A0A370TEB0"/>
<protein>
    <recommendedName>
        <fullName evidence="2">Heterokaryon incompatibility domain-containing protein</fullName>
    </recommendedName>
</protein>
<dbReference type="AlphaFoldDB" id="A0A370TEB0"/>
<gene>
    <name evidence="3" type="ORF">BP5553_08471</name>
</gene>
<dbReference type="PANTHER" id="PTHR24148">
    <property type="entry name" value="ANKYRIN REPEAT DOMAIN-CONTAINING PROTEIN 39 HOMOLOG-RELATED"/>
    <property type="match status" value="1"/>
</dbReference>
<reference evidence="3 4" key="1">
    <citation type="journal article" date="2018" name="IMA Fungus">
        <title>IMA Genome-F 9: Draft genome sequence of Annulohypoxylon stygium, Aspergillus mulundensis, Berkeleyomyces basicola (syn. Thielaviopsis basicola), Ceratocystis smalleyi, two Cercospora beticola strains, Coleophoma cylindrospora, Fusarium fracticaudum, Phialophora cf. hyalina, and Morchella septimelata.</title>
        <authorList>
            <person name="Wingfield B.D."/>
            <person name="Bills G.F."/>
            <person name="Dong Y."/>
            <person name="Huang W."/>
            <person name="Nel W.J."/>
            <person name="Swalarsk-Parry B.S."/>
            <person name="Vaghefi N."/>
            <person name="Wilken P.M."/>
            <person name="An Z."/>
            <person name="de Beer Z.W."/>
            <person name="De Vos L."/>
            <person name="Chen L."/>
            <person name="Duong T.A."/>
            <person name="Gao Y."/>
            <person name="Hammerbacher A."/>
            <person name="Kikkert J.R."/>
            <person name="Li Y."/>
            <person name="Li H."/>
            <person name="Li K."/>
            <person name="Li Q."/>
            <person name="Liu X."/>
            <person name="Ma X."/>
            <person name="Naidoo K."/>
            <person name="Pethybridge S.J."/>
            <person name="Sun J."/>
            <person name="Steenkamp E.T."/>
            <person name="van der Nest M.A."/>
            <person name="van Wyk S."/>
            <person name="Wingfield M.J."/>
            <person name="Xiong C."/>
            <person name="Yue Q."/>
            <person name="Zhang X."/>
        </authorList>
    </citation>
    <scope>NUCLEOTIDE SEQUENCE [LARGE SCALE GENOMIC DNA]</scope>
    <source>
        <strain evidence="3 4">BP 5553</strain>
    </source>
</reference>
<evidence type="ECO:0000259" key="2">
    <source>
        <dbReference type="Pfam" id="PF06985"/>
    </source>
</evidence>
<keyword evidence="1" id="KW-1133">Transmembrane helix</keyword>
<proteinExistence type="predicted"/>
<keyword evidence="1" id="KW-0812">Transmembrane</keyword>
<evidence type="ECO:0000313" key="3">
    <source>
        <dbReference type="EMBL" id="RDL33032.1"/>
    </source>
</evidence>
<accession>A0A370TEB0</accession>
<organism evidence="3 4">
    <name type="scientific">Venustampulla echinocandica</name>
    <dbReference type="NCBI Taxonomy" id="2656787"/>
    <lineage>
        <taxon>Eukaryota</taxon>
        <taxon>Fungi</taxon>
        <taxon>Dikarya</taxon>
        <taxon>Ascomycota</taxon>
        <taxon>Pezizomycotina</taxon>
        <taxon>Leotiomycetes</taxon>
        <taxon>Helotiales</taxon>
        <taxon>Pleuroascaceae</taxon>
        <taxon>Venustampulla</taxon>
    </lineage>
</organism>
<feature type="domain" description="Heterokaryon incompatibility" evidence="2">
    <location>
        <begin position="62"/>
        <end position="250"/>
    </location>
</feature>
<name>A0A370TEB0_9HELO</name>
<dbReference type="EMBL" id="NPIC01000009">
    <property type="protein sequence ID" value="RDL33032.1"/>
    <property type="molecule type" value="Genomic_DNA"/>
</dbReference>
<evidence type="ECO:0000256" key="1">
    <source>
        <dbReference type="SAM" id="Phobius"/>
    </source>
</evidence>
<dbReference type="Proteomes" id="UP000254866">
    <property type="component" value="Unassembled WGS sequence"/>
</dbReference>
<evidence type="ECO:0000313" key="4">
    <source>
        <dbReference type="Proteomes" id="UP000254866"/>
    </source>
</evidence>
<dbReference type="PANTHER" id="PTHR24148:SF64">
    <property type="entry name" value="HETEROKARYON INCOMPATIBILITY DOMAIN-CONTAINING PROTEIN"/>
    <property type="match status" value="1"/>
</dbReference>
<feature type="transmembrane region" description="Helical" evidence="1">
    <location>
        <begin position="351"/>
        <end position="374"/>
    </location>
</feature>
<feature type="transmembrane region" description="Helical" evidence="1">
    <location>
        <begin position="386"/>
        <end position="404"/>
    </location>
</feature>
<dbReference type="Pfam" id="PF06985">
    <property type="entry name" value="HET"/>
    <property type="match status" value="1"/>
</dbReference>